<keyword evidence="2" id="KW-1185">Reference proteome</keyword>
<dbReference type="KEGG" id="vg:80519025"/>
<evidence type="ECO:0000313" key="1">
    <source>
        <dbReference type="EMBL" id="AUL78421.3"/>
    </source>
</evidence>
<sequence length="60" mass="6660">MNKSNKDYDFKIKPVPPPSKVRYVSPYPNAKPGTITIQPVIAVPDDSVMENFPTIGNIND</sequence>
<dbReference type="EMBL" id="KY523104">
    <property type="protein sequence ID" value="AUL78421.3"/>
    <property type="molecule type" value="Genomic_DNA"/>
</dbReference>
<organism evidence="1 2">
    <name type="scientific">Tupanvirus soda lake</name>
    <dbReference type="NCBI Taxonomy" id="2126985"/>
    <lineage>
        <taxon>Viruses</taxon>
        <taxon>Varidnaviria</taxon>
        <taxon>Bamfordvirae</taxon>
        <taxon>Nucleocytoviricota</taxon>
        <taxon>Megaviricetes</taxon>
        <taxon>Imitervirales</taxon>
        <taxon>Mimiviridae</taxon>
        <taxon>Megamimivirinae</taxon>
        <taxon>Tupanvirus</taxon>
        <taxon>Tupanvirus salinum</taxon>
    </lineage>
</organism>
<name>A0A2K9L1R0_9VIRU</name>
<dbReference type="GeneID" id="80519025"/>
<accession>A0A2K9L1R0</accession>
<evidence type="ECO:0000313" key="2">
    <source>
        <dbReference type="Proteomes" id="UP000240399"/>
    </source>
</evidence>
<protein>
    <submittedName>
        <fullName evidence="1">ORFan</fullName>
    </submittedName>
</protein>
<dbReference type="RefSeq" id="YP_010782261.1">
    <property type="nucleotide sequence ID" value="NC_075039.1"/>
</dbReference>
<dbReference type="Proteomes" id="UP000240399">
    <property type="component" value="Segment"/>
</dbReference>
<proteinExistence type="predicted"/>
<reference evidence="1 2" key="1">
    <citation type="journal article" date="2018" name="Nat. Commun.">
        <title>Tailed giant Tupanvirus possesses the most complete translational apparatus of the known virosphere.</title>
        <authorList>
            <person name="Abrahao J."/>
            <person name="Silva L."/>
            <person name="Silva L.S."/>
            <person name="Khalil J.Y.B."/>
            <person name="Rodrigues R."/>
            <person name="Arantes T."/>
            <person name="Assis F."/>
            <person name="Boratto P."/>
            <person name="Andrade M."/>
            <person name="Kroon E.G."/>
            <person name="Ribeiro B."/>
            <person name="Bergier I."/>
            <person name="Seligmann H."/>
            <person name="Ghigo E."/>
            <person name="Colson P."/>
            <person name="Levasseur A."/>
            <person name="Kroemer G."/>
            <person name="Raoult D."/>
            <person name="La Scola B."/>
        </authorList>
    </citation>
    <scope>NUCLEOTIDE SEQUENCE [LARGE SCALE GENOMIC DNA]</scope>
    <source>
        <strain evidence="1">Soda lake</strain>
    </source>
</reference>